<dbReference type="InterPro" id="IPR020103">
    <property type="entry name" value="PsdUridine_synth_cat_dom_sf"/>
</dbReference>
<dbReference type="GO" id="GO:0003723">
    <property type="term" value="F:RNA binding"/>
    <property type="evidence" value="ECO:0007669"/>
    <property type="project" value="InterPro"/>
</dbReference>
<sequence>MKFNSAGREDIDALMLGTGRPFIGEILNARSAMLPLEHFQRLQQQLLEAATGVEVLQLQGASRDTCKLLKEGESSKQKSYRVLCELPREVSSADLEALKGVSELELAQFTPQRVAHRRALLERQRTIHTLECELVPGNPRHLLLWLRTQAGTYVKEFCHGDESRTKPSLTSLLSCDQPIKVLELDVNEIHMDFP</sequence>
<evidence type="ECO:0000256" key="4">
    <source>
        <dbReference type="ARBA" id="ARBA00023235"/>
    </source>
</evidence>
<dbReference type="EMBL" id="JALJOV010000041">
    <property type="protein sequence ID" value="KAK9868189.1"/>
    <property type="molecule type" value="Genomic_DNA"/>
</dbReference>
<dbReference type="PANTHER" id="PTHR21568:SF0">
    <property type="entry name" value="TRNA PSEUDOURIDINE SYNTHASE PUS10"/>
    <property type="match status" value="1"/>
</dbReference>
<organism evidence="6 7">
    <name type="scientific">Apatococcus fuscideae</name>
    <dbReference type="NCBI Taxonomy" id="2026836"/>
    <lineage>
        <taxon>Eukaryota</taxon>
        <taxon>Viridiplantae</taxon>
        <taxon>Chlorophyta</taxon>
        <taxon>core chlorophytes</taxon>
        <taxon>Trebouxiophyceae</taxon>
        <taxon>Chlorellales</taxon>
        <taxon>Chlorellaceae</taxon>
        <taxon>Apatococcus</taxon>
    </lineage>
</organism>
<dbReference type="FunFam" id="3.30.70.3190:FF:000001">
    <property type="entry name" value="tRNA pseudouridine synthase Pus10"/>
    <property type="match status" value="1"/>
</dbReference>
<dbReference type="PANTHER" id="PTHR21568">
    <property type="entry name" value="TRNA PSEUDOURIDINE SYNTHASE PUS10"/>
    <property type="match status" value="1"/>
</dbReference>
<dbReference type="Gene3D" id="3.30.70.3190">
    <property type="match status" value="1"/>
</dbReference>
<accession>A0AAW1TF30</accession>
<dbReference type="GO" id="GO:0031119">
    <property type="term" value="P:tRNA pseudouridine synthesis"/>
    <property type="evidence" value="ECO:0007669"/>
    <property type="project" value="TreeGrafter"/>
</dbReference>
<dbReference type="EC" id="5.4.99.25" evidence="2"/>
<keyword evidence="3" id="KW-0819">tRNA processing</keyword>
<gene>
    <name evidence="6" type="ORF">WJX84_008895</name>
</gene>
<evidence type="ECO:0000256" key="2">
    <source>
        <dbReference type="ARBA" id="ARBA00012787"/>
    </source>
</evidence>
<evidence type="ECO:0000259" key="5">
    <source>
        <dbReference type="Pfam" id="PF21238"/>
    </source>
</evidence>
<keyword evidence="4" id="KW-0413">Isomerase</keyword>
<dbReference type="Pfam" id="PF21238">
    <property type="entry name" value="Pus10_C"/>
    <property type="match status" value="1"/>
</dbReference>
<dbReference type="InterPro" id="IPR039894">
    <property type="entry name" value="Pus10-like"/>
</dbReference>
<protein>
    <recommendedName>
        <fullName evidence="2">tRNA pseudouridine(55) synthase</fullName>
        <ecNumber evidence="2">5.4.99.25</ecNumber>
    </recommendedName>
</protein>
<name>A0AAW1TF30_9CHLO</name>
<comment type="caution">
    <text evidence="6">The sequence shown here is derived from an EMBL/GenBank/DDBJ whole genome shotgun (WGS) entry which is preliminary data.</text>
</comment>
<reference evidence="6 7" key="1">
    <citation type="journal article" date="2024" name="Nat. Commun.">
        <title>Phylogenomics reveals the evolutionary origins of lichenization in chlorophyte algae.</title>
        <authorList>
            <person name="Puginier C."/>
            <person name="Libourel C."/>
            <person name="Otte J."/>
            <person name="Skaloud P."/>
            <person name="Haon M."/>
            <person name="Grisel S."/>
            <person name="Petersen M."/>
            <person name="Berrin J.G."/>
            <person name="Delaux P.M."/>
            <person name="Dal Grande F."/>
            <person name="Keller J."/>
        </authorList>
    </citation>
    <scope>NUCLEOTIDE SEQUENCE [LARGE SCALE GENOMIC DNA]</scope>
    <source>
        <strain evidence="6 7">SAG 2523</strain>
    </source>
</reference>
<dbReference type="GO" id="GO:0160148">
    <property type="term" value="F:tRNA pseudouridine(55) synthase activity"/>
    <property type="evidence" value="ECO:0007669"/>
    <property type="project" value="UniProtKB-EC"/>
</dbReference>
<feature type="domain" description="Pus10-like C-terminal" evidence="5">
    <location>
        <begin position="1"/>
        <end position="189"/>
    </location>
</feature>
<evidence type="ECO:0000313" key="6">
    <source>
        <dbReference type="EMBL" id="KAK9868189.1"/>
    </source>
</evidence>
<proteinExistence type="inferred from homology"/>
<dbReference type="InterPro" id="IPR048741">
    <property type="entry name" value="Pus10-like_C"/>
</dbReference>
<dbReference type="SUPFAM" id="SSF55120">
    <property type="entry name" value="Pseudouridine synthase"/>
    <property type="match status" value="1"/>
</dbReference>
<dbReference type="Proteomes" id="UP001485043">
    <property type="component" value="Unassembled WGS sequence"/>
</dbReference>
<keyword evidence="7" id="KW-1185">Reference proteome</keyword>
<evidence type="ECO:0000256" key="3">
    <source>
        <dbReference type="ARBA" id="ARBA00022694"/>
    </source>
</evidence>
<dbReference type="AlphaFoldDB" id="A0AAW1TF30"/>
<evidence type="ECO:0000256" key="1">
    <source>
        <dbReference type="ARBA" id="ARBA00009652"/>
    </source>
</evidence>
<comment type="similarity">
    <text evidence="1">Belongs to the pseudouridine synthase Pus10 family.</text>
</comment>
<evidence type="ECO:0000313" key="7">
    <source>
        <dbReference type="Proteomes" id="UP001485043"/>
    </source>
</evidence>
<dbReference type="Gene3D" id="3.30.70.2510">
    <property type="match status" value="1"/>
</dbReference>